<dbReference type="InterPro" id="IPR006595">
    <property type="entry name" value="CTLH_C"/>
</dbReference>
<evidence type="ECO:0000313" key="7">
    <source>
        <dbReference type="Proteomes" id="UP001270362"/>
    </source>
</evidence>
<dbReference type="PROSITE" id="PS00678">
    <property type="entry name" value="WD_REPEATS_1"/>
    <property type="match status" value="1"/>
</dbReference>
<comment type="caution">
    <text evidence="6">The sequence shown here is derived from an EMBL/GenBank/DDBJ whole genome shotgun (WGS) entry which is preliminary data.</text>
</comment>
<keyword evidence="1 3" id="KW-0853">WD repeat</keyword>
<dbReference type="PROSITE" id="PS50897">
    <property type="entry name" value="CTLH"/>
    <property type="match status" value="1"/>
</dbReference>
<dbReference type="InterPro" id="IPR051350">
    <property type="entry name" value="WD_repeat-ST_regulator"/>
</dbReference>
<feature type="repeat" description="WD" evidence="3">
    <location>
        <begin position="275"/>
        <end position="316"/>
    </location>
</feature>
<dbReference type="AlphaFoldDB" id="A0AAE1C9U1"/>
<dbReference type="Pfam" id="PF23627">
    <property type="entry name" value="LisH_WDR26"/>
    <property type="match status" value="1"/>
</dbReference>
<evidence type="ECO:0000259" key="5">
    <source>
        <dbReference type="PROSITE" id="PS50897"/>
    </source>
</evidence>
<evidence type="ECO:0000256" key="1">
    <source>
        <dbReference type="ARBA" id="ARBA00022574"/>
    </source>
</evidence>
<keyword evidence="7" id="KW-1185">Reference proteome</keyword>
<dbReference type="Pfam" id="PF00400">
    <property type="entry name" value="WD40"/>
    <property type="match status" value="4"/>
</dbReference>
<sequence length="582" mass="64926">MLANVDGRESSNGAQGVVSNGSSNGTHKPSVNGSSHNGKEAAHISHANQSKYFGHDREEVTRLLIQALTDMGYQKAADSVSADSGYELESPTVAAFRTAVLDGAWGRAEELLAGATPSGLRQHGANGLVLAPGADRNIMRVWLRQQKFLELLERREIPRALVVLRNELTPLCSEQFQKINFLSSLLMCQSSADLMAKADWDGADGQSRHVLLSELSRCISPSVMLPEHRLAVLLEQVKENQINRCIFHTSADPPSLYSDHVCERSQFPSEVLMELDQHTGEVWQIRFSHDGTRMASCGMDPTVIIWSVPSFEVIHTLEAHQDGEVCNITWSPDDSMIITCGRDRYAKIWNTETGACIKTLERFWEPVSSCVWFHDSQSFITGSFDKEKSLCQWDLKGERVHIWARKHRTEDLALSPDERWLVAMDEQSRLHVYNVATREQEYEIEVKARPTSISISQDSGFLLVNRTDGEAQLIELATREAVQRYRGHTGGDFTIRSAFGGANESFVISGSEDGFVCIWHKSSGIPVERLAAHQPRCNSVSWHPMDPCMFATCGDDSKIKIWSNKERVRSLGQSVQHSNGTS</sequence>
<dbReference type="PANTHER" id="PTHR22838">
    <property type="entry name" value="WD REPEAT PROTEIN 26-RELATED"/>
    <property type="match status" value="1"/>
</dbReference>
<reference evidence="6" key="1">
    <citation type="journal article" date="2023" name="Mol. Phylogenet. Evol.">
        <title>Genome-scale phylogeny and comparative genomics of the fungal order Sordariales.</title>
        <authorList>
            <person name="Hensen N."/>
            <person name="Bonometti L."/>
            <person name="Westerberg I."/>
            <person name="Brannstrom I.O."/>
            <person name="Guillou S."/>
            <person name="Cros-Aarteil S."/>
            <person name="Calhoun S."/>
            <person name="Haridas S."/>
            <person name="Kuo A."/>
            <person name="Mondo S."/>
            <person name="Pangilinan J."/>
            <person name="Riley R."/>
            <person name="LaButti K."/>
            <person name="Andreopoulos B."/>
            <person name="Lipzen A."/>
            <person name="Chen C."/>
            <person name="Yan M."/>
            <person name="Daum C."/>
            <person name="Ng V."/>
            <person name="Clum A."/>
            <person name="Steindorff A."/>
            <person name="Ohm R.A."/>
            <person name="Martin F."/>
            <person name="Silar P."/>
            <person name="Natvig D.O."/>
            <person name="Lalanne C."/>
            <person name="Gautier V."/>
            <person name="Ament-Velasquez S.L."/>
            <person name="Kruys A."/>
            <person name="Hutchinson M.I."/>
            <person name="Powell A.J."/>
            <person name="Barry K."/>
            <person name="Miller A.N."/>
            <person name="Grigoriev I.V."/>
            <person name="Debuchy R."/>
            <person name="Gladieux P."/>
            <person name="Hiltunen Thoren M."/>
            <person name="Johannesson H."/>
        </authorList>
    </citation>
    <scope>NUCLEOTIDE SEQUENCE</scope>
    <source>
        <strain evidence="6">CBS 314.62</strain>
    </source>
</reference>
<dbReference type="EMBL" id="JAULSO010000003">
    <property type="protein sequence ID" value="KAK3684813.1"/>
    <property type="molecule type" value="Genomic_DNA"/>
</dbReference>
<dbReference type="GO" id="GO:0034657">
    <property type="term" value="C:GID complex"/>
    <property type="evidence" value="ECO:0007669"/>
    <property type="project" value="TreeGrafter"/>
</dbReference>
<dbReference type="Gene3D" id="2.130.10.10">
    <property type="entry name" value="YVTN repeat-like/Quinoprotein amine dehydrogenase"/>
    <property type="match status" value="1"/>
</dbReference>
<dbReference type="CDD" id="cd00200">
    <property type="entry name" value="WD40"/>
    <property type="match status" value="1"/>
</dbReference>
<dbReference type="PROSITE" id="PS50082">
    <property type="entry name" value="WD_REPEATS_2"/>
    <property type="match status" value="3"/>
</dbReference>
<feature type="region of interest" description="Disordered" evidence="4">
    <location>
        <begin position="1"/>
        <end position="42"/>
    </location>
</feature>
<evidence type="ECO:0000256" key="4">
    <source>
        <dbReference type="SAM" id="MobiDB-lite"/>
    </source>
</evidence>
<dbReference type="InterPro" id="IPR015943">
    <property type="entry name" value="WD40/YVTN_repeat-like_dom_sf"/>
</dbReference>
<name>A0AAE1C9U1_9PEZI</name>
<dbReference type="InterPro" id="IPR001680">
    <property type="entry name" value="WD40_rpt"/>
</dbReference>
<accession>A0AAE1C9U1</accession>
<reference evidence="6" key="2">
    <citation type="submission" date="2023-06" db="EMBL/GenBank/DDBJ databases">
        <authorList>
            <consortium name="Lawrence Berkeley National Laboratory"/>
            <person name="Haridas S."/>
            <person name="Hensen N."/>
            <person name="Bonometti L."/>
            <person name="Westerberg I."/>
            <person name="Brannstrom I.O."/>
            <person name="Guillou S."/>
            <person name="Cros-Aarteil S."/>
            <person name="Calhoun S."/>
            <person name="Kuo A."/>
            <person name="Mondo S."/>
            <person name="Pangilinan J."/>
            <person name="Riley R."/>
            <person name="Labutti K."/>
            <person name="Andreopoulos B."/>
            <person name="Lipzen A."/>
            <person name="Chen C."/>
            <person name="Yanf M."/>
            <person name="Daum C."/>
            <person name="Ng V."/>
            <person name="Clum A."/>
            <person name="Steindorff A."/>
            <person name="Ohm R."/>
            <person name="Martin F."/>
            <person name="Silar P."/>
            <person name="Natvig D."/>
            <person name="Lalanne C."/>
            <person name="Gautier V."/>
            <person name="Ament-Velasquez S.L."/>
            <person name="Kruys A."/>
            <person name="Hutchinson M.I."/>
            <person name="Powell A.J."/>
            <person name="Barry K."/>
            <person name="Miller A.N."/>
            <person name="Grigoriev I.V."/>
            <person name="Debuchy R."/>
            <person name="Gladieux P."/>
            <person name="Thoren M.H."/>
            <person name="Johannesson H."/>
        </authorList>
    </citation>
    <scope>NUCLEOTIDE SEQUENCE</scope>
    <source>
        <strain evidence="6">CBS 314.62</strain>
    </source>
</reference>
<evidence type="ECO:0000313" key="6">
    <source>
        <dbReference type="EMBL" id="KAK3684813.1"/>
    </source>
</evidence>
<dbReference type="SMART" id="SM00320">
    <property type="entry name" value="WD40"/>
    <property type="match status" value="7"/>
</dbReference>
<feature type="repeat" description="WD" evidence="3">
    <location>
        <begin position="530"/>
        <end position="563"/>
    </location>
</feature>
<protein>
    <submittedName>
        <fullName evidence="6">WD domain-containing protein</fullName>
    </submittedName>
</protein>
<dbReference type="Proteomes" id="UP001270362">
    <property type="component" value="Unassembled WGS sequence"/>
</dbReference>
<evidence type="ECO:0000256" key="3">
    <source>
        <dbReference type="PROSITE-ProRule" id="PRU00221"/>
    </source>
</evidence>
<dbReference type="PANTHER" id="PTHR22838:SF0">
    <property type="entry name" value="WD REPEAT-CONTAINING PROTEIN 26"/>
    <property type="match status" value="1"/>
</dbReference>
<dbReference type="SUPFAM" id="SSF50978">
    <property type="entry name" value="WD40 repeat-like"/>
    <property type="match status" value="1"/>
</dbReference>
<evidence type="ECO:0000256" key="2">
    <source>
        <dbReference type="ARBA" id="ARBA00022737"/>
    </source>
</evidence>
<dbReference type="InterPro" id="IPR036322">
    <property type="entry name" value="WD40_repeat_dom_sf"/>
</dbReference>
<dbReference type="PROSITE" id="PS50294">
    <property type="entry name" value="WD_REPEATS_REGION"/>
    <property type="match status" value="2"/>
</dbReference>
<feature type="domain" description="CTLH" evidence="5">
    <location>
        <begin position="89"/>
        <end position="159"/>
    </location>
</feature>
<feature type="compositionally biased region" description="Polar residues" evidence="4">
    <location>
        <begin position="10"/>
        <end position="36"/>
    </location>
</feature>
<organism evidence="6 7">
    <name type="scientific">Podospora appendiculata</name>
    <dbReference type="NCBI Taxonomy" id="314037"/>
    <lineage>
        <taxon>Eukaryota</taxon>
        <taxon>Fungi</taxon>
        <taxon>Dikarya</taxon>
        <taxon>Ascomycota</taxon>
        <taxon>Pezizomycotina</taxon>
        <taxon>Sordariomycetes</taxon>
        <taxon>Sordariomycetidae</taxon>
        <taxon>Sordariales</taxon>
        <taxon>Podosporaceae</taxon>
        <taxon>Podospora</taxon>
    </lineage>
</organism>
<keyword evidence="2" id="KW-0677">Repeat</keyword>
<dbReference type="InterPro" id="IPR019775">
    <property type="entry name" value="WD40_repeat_CS"/>
</dbReference>
<feature type="repeat" description="WD" evidence="3">
    <location>
        <begin position="318"/>
        <end position="359"/>
    </location>
</feature>
<gene>
    <name evidence="6" type="ORF">B0T22DRAFT_199060</name>
</gene>
<dbReference type="GO" id="GO:0043161">
    <property type="term" value="P:proteasome-mediated ubiquitin-dependent protein catabolic process"/>
    <property type="evidence" value="ECO:0007669"/>
    <property type="project" value="TreeGrafter"/>
</dbReference>
<proteinExistence type="predicted"/>